<dbReference type="InterPro" id="IPR029154">
    <property type="entry name" value="HIBADH-like_NADP-bd"/>
</dbReference>
<dbReference type="AlphaFoldDB" id="A0A9D2EDH2"/>
<dbReference type="Gene3D" id="1.10.1040.10">
    <property type="entry name" value="N-(1-d-carboxylethyl)-l-norvaline Dehydrogenase, domain 2"/>
    <property type="match status" value="1"/>
</dbReference>
<dbReference type="GO" id="GO:0051287">
    <property type="term" value="F:NAD binding"/>
    <property type="evidence" value="ECO:0007669"/>
    <property type="project" value="InterPro"/>
</dbReference>
<dbReference type="Proteomes" id="UP000824037">
    <property type="component" value="Unassembled WGS sequence"/>
</dbReference>
<proteinExistence type="predicted"/>
<dbReference type="PANTHER" id="PTHR43060">
    <property type="entry name" value="3-HYDROXYISOBUTYRATE DEHYDROGENASE-LIKE 1, MITOCHONDRIAL-RELATED"/>
    <property type="match status" value="1"/>
</dbReference>
<dbReference type="EMBL" id="DXBY01000098">
    <property type="protein sequence ID" value="HIZ35326.1"/>
    <property type="molecule type" value="Genomic_DNA"/>
</dbReference>
<dbReference type="Pfam" id="PF14833">
    <property type="entry name" value="NAD_binding_11"/>
    <property type="match status" value="1"/>
</dbReference>
<accession>A0A9D2EDH2</accession>
<evidence type="ECO:0000259" key="1">
    <source>
        <dbReference type="Pfam" id="PF14833"/>
    </source>
</evidence>
<protein>
    <submittedName>
        <fullName evidence="2">NAD-binding protein</fullName>
    </submittedName>
</protein>
<evidence type="ECO:0000313" key="3">
    <source>
        <dbReference type="Proteomes" id="UP000824037"/>
    </source>
</evidence>
<dbReference type="SUPFAM" id="SSF48179">
    <property type="entry name" value="6-phosphogluconate dehydrogenase C-terminal domain-like"/>
    <property type="match status" value="1"/>
</dbReference>
<reference evidence="2" key="1">
    <citation type="journal article" date="2021" name="PeerJ">
        <title>Extensive microbial diversity within the chicken gut microbiome revealed by metagenomics and culture.</title>
        <authorList>
            <person name="Gilroy R."/>
            <person name="Ravi A."/>
            <person name="Getino M."/>
            <person name="Pursley I."/>
            <person name="Horton D.L."/>
            <person name="Alikhan N.F."/>
            <person name="Baker D."/>
            <person name="Gharbi K."/>
            <person name="Hall N."/>
            <person name="Watson M."/>
            <person name="Adriaenssens E.M."/>
            <person name="Foster-Nyarko E."/>
            <person name="Jarju S."/>
            <person name="Secka A."/>
            <person name="Antonio M."/>
            <person name="Oren A."/>
            <person name="Chaudhuri R.R."/>
            <person name="La Ragione R."/>
            <person name="Hildebrand F."/>
            <person name="Pallen M.J."/>
        </authorList>
    </citation>
    <scope>NUCLEOTIDE SEQUENCE</scope>
    <source>
        <strain evidence="2">ChiGjej4B4-7305</strain>
    </source>
</reference>
<dbReference type="InterPro" id="IPR008927">
    <property type="entry name" value="6-PGluconate_DH-like_C_sf"/>
</dbReference>
<comment type="caution">
    <text evidence="2">The sequence shown here is derived from an EMBL/GenBank/DDBJ whole genome shotgun (WGS) entry which is preliminary data.</text>
</comment>
<reference evidence="2" key="2">
    <citation type="submission" date="2021-04" db="EMBL/GenBank/DDBJ databases">
        <authorList>
            <person name="Gilroy R."/>
        </authorList>
    </citation>
    <scope>NUCLEOTIDE SEQUENCE</scope>
    <source>
        <strain evidence="2">ChiGjej4B4-7305</strain>
    </source>
</reference>
<feature type="domain" description="3-hydroxyisobutyrate dehydrogenase-like NAD-binding" evidence="1">
    <location>
        <begin position="4"/>
        <end position="118"/>
    </location>
</feature>
<gene>
    <name evidence="2" type="ORF">H9815_06075</name>
</gene>
<dbReference type="PANTHER" id="PTHR43060:SF15">
    <property type="entry name" value="3-HYDROXYISOBUTYRATE DEHYDROGENASE-LIKE 1, MITOCHONDRIAL-RELATED"/>
    <property type="match status" value="1"/>
</dbReference>
<evidence type="ECO:0000313" key="2">
    <source>
        <dbReference type="EMBL" id="HIZ35326.1"/>
    </source>
</evidence>
<name>A0A9D2EDH2_9MICO</name>
<feature type="non-terminal residue" evidence="2">
    <location>
        <position position="1"/>
    </location>
</feature>
<sequence>GPLGAGEVAKACNQMVVAATILAIGEASVLAERSGLDLEQLWTLLGGGYAGSTLLRSRHRKVVDADYSASGVAKYMVKDLSFATDVATATETNAALLPALSAAFGELVASGLGDEDISVTRKFVAER</sequence>
<organism evidence="2 3">
    <name type="scientific">Candidatus Ruania gallistercoris</name>
    <dbReference type="NCBI Taxonomy" id="2838746"/>
    <lineage>
        <taxon>Bacteria</taxon>
        <taxon>Bacillati</taxon>
        <taxon>Actinomycetota</taxon>
        <taxon>Actinomycetes</taxon>
        <taxon>Micrococcales</taxon>
        <taxon>Ruaniaceae</taxon>
        <taxon>Ruania</taxon>
    </lineage>
</organism>
<dbReference type="InterPro" id="IPR013328">
    <property type="entry name" value="6PGD_dom2"/>
</dbReference>